<feature type="region of interest" description="Disordered" evidence="1">
    <location>
        <begin position="1"/>
        <end position="29"/>
    </location>
</feature>
<name>A0A6B3NMZ9_9CYAN</name>
<protein>
    <recommendedName>
        <fullName evidence="3">Transposase</fullName>
    </recommendedName>
</protein>
<accession>A0A6B3NMZ9</accession>
<proteinExistence type="predicted"/>
<evidence type="ECO:0008006" key="3">
    <source>
        <dbReference type="Google" id="ProtNLM"/>
    </source>
</evidence>
<sequence>MDGDSLPTHGEKPVSWRASGKRAQRGLDRSESGFSINADCNGAANIIRKVATQLGINLVEISSGSKALPQRYEVITNLSKSYRQQALR</sequence>
<evidence type="ECO:0000256" key="1">
    <source>
        <dbReference type="SAM" id="MobiDB-lite"/>
    </source>
</evidence>
<dbReference type="EMBL" id="JAAHFQ010000872">
    <property type="protein sequence ID" value="NER31604.1"/>
    <property type="molecule type" value="Genomic_DNA"/>
</dbReference>
<organism evidence="2">
    <name type="scientific">Symploca sp. SIO1C4</name>
    <dbReference type="NCBI Taxonomy" id="2607765"/>
    <lineage>
        <taxon>Bacteria</taxon>
        <taxon>Bacillati</taxon>
        <taxon>Cyanobacteriota</taxon>
        <taxon>Cyanophyceae</taxon>
        <taxon>Coleofasciculales</taxon>
        <taxon>Coleofasciculaceae</taxon>
        <taxon>Symploca</taxon>
    </lineage>
</organism>
<evidence type="ECO:0000313" key="2">
    <source>
        <dbReference type="EMBL" id="NER31604.1"/>
    </source>
</evidence>
<gene>
    <name evidence="2" type="ORF">F6J89_29305</name>
</gene>
<comment type="caution">
    <text evidence="2">The sequence shown here is derived from an EMBL/GenBank/DDBJ whole genome shotgun (WGS) entry which is preliminary data.</text>
</comment>
<reference evidence="2" key="1">
    <citation type="submission" date="2019-11" db="EMBL/GenBank/DDBJ databases">
        <title>Genomic insights into an expanded diversity of filamentous marine cyanobacteria reveals the extraordinary biosynthetic potential of Moorea and Okeania.</title>
        <authorList>
            <person name="Ferreira Leao T."/>
            <person name="Wang M."/>
            <person name="Moss N."/>
            <person name="Da Silva R."/>
            <person name="Sanders J."/>
            <person name="Nurk S."/>
            <person name="Gurevich A."/>
            <person name="Humphrey G."/>
            <person name="Reher R."/>
            <person name="Zhu Q."/>
            <person name="Belda-Ferre P."/>
            <person name="Glukhov E."/>
            <person name="Rex R."/>
            <person name="Dorrestein P.C."/>
            <person name="Knight R."/>
            <person name="Pevzner P."/>
            <person name="Gerwick W.H."/>
            <person name="Gerwick L."/>
        </authorList>
    </citation>
    <scope>NUCLEOTIDE SEQUENCE</scope>
    <source>
        <strain evidence="2">SIO1C4</strain>
    </source>
</reference>
<dbReference type="AlphaFoldDB" id="A0A6B3NMZ9"/>